<name>A0ABW8CY04_STRBI</name>
<dbReference type="EMBL" id="JBITYT010000011">
    <property type="protein sequence ID" value="MFI9122486.1"/>
    <property type="molecule type" value="Genomic_DNA"/>
</dbReference>
<evidence type="ECO:0000313" key="3">
    <source>
        <dbReference type="Proteomes" id="UP001614391"/>
    </source>
</evidence>
<dbReference type="RefSeq" id="WP_399618456.1">
    <property type="nucleotide sequence ID" value="NZ_JBITYT010000011.1"/>
</dbReference>
<feature type="compositionally biased region" description="Basic residues" evidence="1">
    <location>
        <begin position="139"/>
        <end position="150"/>
    </location>
</feature>
<evidence type="ECO:0008006" key="4">
    <source>
        <dbReference type="Google" id="ProtNLM"/>
    </source>
</evidence>
<proteinExistence type="predicted"/>
<evidence type="ECO:0000256" key="1">
    <source>
        <dbReference type="SAM" id="MobiDB-lite"/>
    </source>
</evidence>
<reference evidence="2 3" key="1">
    <citation type="submission" date="2024-10" db="EMBL/GenBank/DDBJ databases">
        <title>The Natural Products Discovery Center: Release of the First 8490 Sequenced Strains for Exploring Actinobacteria Biosynthetic Diversity.</title>
        <authorList>
            <person name="Kalkreuter E."/>
            <person name="Kautsar S.A."/>
            <person name="Yang D."/>
            <person name="Bader C.D."/>
            <person name="Teijaro C.N."/>
            <person name="Fluegel L."/>
            <person name="Davis C.M."/>
            <person name="Simpson J.R."/>
            <person name="Lauterbach L."/>
            <person name="Steele A.D."/>
            <person name="Gui C."/>
            <person name="Meng S."/>
            <person name="Li G."/>
            <person name="Viehrig K."/>
            <person name="Ye F."/>
            <person name="Su P."/>
            <person name="Kiefer A.F."/>
            <person name="Nichols A."/>
            <person name="Cepeda A.J."/>
            <person name="Yan W."/>
            <person name="Fan B."/>
            <person name="Jiang Y."/>
            <person name="Adhikari A."/>
            <person name="Zheng C.-J."/>
            <person name="Schuster L."/>
            <person name="Cowan T.M."/>
            <person name="Smanski M.J."/>
            <person name="Chevrette M.G."/>
            <person name="De Carvalho L.P.S."/>
            <person name="Shen B."/>
        </authorList>
    </citation>
    <scope>NUCLEOTIDE SEQUENCE [LARGE SCALE GENOMIC DNA]</scope>
    <source>
        <strain evidence="2 3">NPDC053346</strain>
    </source>
</reference>
<keyword evidence="3" id="KW-1185">Reference proteome</keyword>
<accession>A0ABW8CY04</accession>
<gene>
    <name evidence="2" type="ORF">ACIGW0_24385</name>
</gene>
<feature type="region of interest" description="Disordered" evidence="1">
    <location>
        <begin position="95"/>
        <end position="150"/>
    </location>
</feature>
<protein>
    <recommendedName>
        <fullName evidence="4">HNH endonuclease</fullName>
    </recommendedName>
</protein>
<evidence type="ECO:0000313" key="2">
    <source>
        <dbReference type="EMBL" id="MFI9122486.1"/>
    </source>
</evidence>
<comment type="caution">
    <text evidence="2">The sequence shown here is derived from an EMBL/GenBank/DDBJ whole genome shotgun (WGS) entry which is preliminary data.</text>
</comment>
<dbReference type="Proteomes" id="UP001614391">
    <property type="component" value="Unassembled WGS sequence"/>
</dbReference>
<sequence>MPARSRDLAALRAFAARHAAAHAKAAAVRPNASCHCRAERCEAHPGEKTPCAGEVVLILRHDPIVGQVWIVEEVCGMCAPHIPHARILARAAVPAGRTTAGPATRSQGQGRAQVLPRPGVPNLFSSAGAAEVGTDTIRRPRKPRRRPRQG</sequence>
<organism evidence="2 3">
    <name type="scientific">Streptomyces bikiniensis</name>
    <dbReference type="NCBI Taxonomy" id="1896"/>
    <lineage>
        <taxon>Bacteria</taxon>
        <taxon>Bacillati</taxon>
        <taxon>Actinomycetota</taxon>
        <taxon>Actinomycetes</taxon>
        <taxon>Kitasatosporales</taxon>
        <taxon>Streptomycetaceae</taxon>
        <taxon>Streptomyces</taxon>
    </lineage>
</organism>